<evidence type="ECO:0008006" key="4">
    <source>
        <dbReference type="Google" id="ProtNLM"/>
    </source>
</evidence>
<keyword evidence="3" id="KW-1185">Reference proteome</keyword>
<accession>A0A0J9ECH8</accession>
<sequence length="253" mass="28579">MRNLLLALIFQTAFLTPAQAHEFWIRSPAQVLALDATLTPEVWIGEDLAGQRFPFQPRAYEIARWIGPKTEQSLQNQKLAERDASLRAFSEGLHILAVTSFNQRLIYNKQDKFLKFVRDIGAEAALEGVSPLSDEDGKIRETYRRLSKTLVHFGTRSGKDRRVGLHHEWVQTETGFQLFSASSDTAGQPAALFCRTPDGRLFTDRLRTDADGHVNVTPPKGSECLINTVFLFPPTDGSAWHSDWTSTFFWTDP</sequence>
<comment type="caution">
    <text evidence="2">The sequence shown here is derived from an EMBL/GenBank/DDBJ whole genome shotgun (WGS) entry which is preliminary data.</text>
</comment>
<dbReference type="PATRIC" id="fig|1675527.3.peg.4604"/>
<dbReference type="EMBL" id="LFTY01000002">
    <property type="protein sequence ID" value="KMW59419.1"/>
    <property type="molecule type" value="Genomic_DNA"/>
</dbReference>
<feature type="chain" id="PRO_5005318549" description="DUF4198 domain-containing protein" evidence="1">
    <location>
        <begin position="21"/>
        <end position="253"/>
    </location>
</feature>
<name>A0A0J9ECH8_9RHOB</name>
<gene>
    <name evidence="2" type="ORF">AIOL_004401</name>
</gene>
<evidence type="ECO:0000313" key="3">
    <source>
        <dbReference type="Proteomes" id="UP000037178"/>
    </source>
</evidence>
<feature type="signal peptide" evidence="1">
    <location>
        <begin position="1"/>
        <end position="20"/>
    </location>
</feature>
<proteinExistence type="predicted"/>
<evidence type="ECO:0000256" key="1">
    <source>
        <dbReference type="SAM" id="SignalP"/>
    </source>
</evidence>
<dbReference type="STRING" id="1675527.AIOL_004401"/>
<dbReference type="Proteomes" id="UP000037178">
    <property type="component" value="Unassembled WGS sequence"/>
</dbReference>
<organism evidence="2 3">
    <name type="scientific">Candidatus Rhodobacter oscarellae</name>
    <dbReference type="NCBI Taxonomy" id="1675527"/>
    <lineage>
        <taxon>Bacteria</taxon>
        <taxon>Pseudomonadati</taxon>
        <taxon>Pseudomonadota</taxon>
        <taxon>Alphaproteobacteria</taxon>
        <taxon>Rhodobacterales</taxon>
        <taxon>Rhodobacter group</taxon>
        <taxon>Rhodobacter</taxon>
    </lineage>
</organism>
<reference evidence="2 3" key="1">
    <citation type="submission" date="2015-06" db="EMBL/GenBank/DDBJ databases">
        <title>Draft genome sequence of an Alphaproteobacteria species associated to the Mediterranean sponge Oscarella lobularis.</title>
        <authorList>
            <person name="Jourda C."/>
            <person name="Santini S."/>
            <person name="Claverie J.-M."/>
        </authorList>
    </citation>
    <scope>NUCLEOTIDE SEQUENCE [LARGE SCALE GENOMIC DNA]</scope>
    <source>
        <strain evidence="2">IGS</strain>
    </source>
</reference>
<keyword evidence="1" id="KW-0732">Signal</keyword>
<dbReference type="OrthoDB" id="581894at2"/>
<dbReference type="RefSeq" id="WP_049644904.1">
    <property type="nucleotide sequence ID" value="NZ_LFTY01000002.1"/>
</dbReference>
<evidence type="ECO:0000313" key="2">
    <source>
        <dbReference type="EMBL" id="KMW59419.1"/>
    </source>
</evidence>
<protein>
    <recommendedName>
        <fullName evidence="4">DUF4198 domain-containing protein</fullName>
    </recommendedName>
</protein>
<dbReference type="AlphaFoldDB" id="A0A0J9ECH8"/>